<dbReference type="Proteomes" id="UP000176583">
    <property type="component" value="Unassembled WGS sequence"/>
</dbReference>
<dbReference type="EMBL" id="MEUW01000003">
    <property type="protein sequence ID" value="OGC44934.1"/>
    <property type="molecule type" value="Genomic_DNA"/>
</dbReference>
<keyword evidence="4 5" id="KW-0472">Membrane</keyword>
<dbReference type="Pfam" id="PF01925">
    <property type="entry name" value="TauE"/>
    <property type="match status" value="1"/>
</dbReference>
<dbReference type="PANTHER" id="PTHR43701:SF12">
    <property type="entry name" value="MEMBRANE TRANSPORTER PROTEIN YTNM-RELATED"/>
    <property type="match status" value="1"/>
</dbReference>
<accession>A0A1F4UIZ8</accession>
<feature type="transmembrane region" description="Helical" evidence="5">
    <location>
        <begin position="232"/>
        <end position="251"/>
    </location>
</feature>
<keyword evidence="3 5" id="KW-1133">Transmembrane helix</keyword>
<evidence type="ECO:0000256" key="5">
    <source>
        <dbReference type="RuleBase" id="RU363041"/>
    </source>
</evidence>
<evidence type="ECO:0000313" key="7">
    <source>
        <dbReference type="Proteomes" id="UP000176583"/>
    </source>
</evidence>
<dbReference type="PANTHER" id="PTHR43701">
    <property type="entry name" value="MEMBRANE TRANSPORTER PROTEIN MJ0441-RELATED"/>
    <property type="match status" value="1"/>
</dbReference>
<dbReference type="GO" id="GO:0005886">
    <property type="term" value="C:plasma membrane"/>
    <property type="evidence" value="ECO:0007669"/>
    <property type="project" value="UniProtKB-SubCell"/>
</dbReference>
<keyword evidence="5" id="KW-1003">Cell membrane</keyword>
<feature type="transmembrane region" description="Helical" evidence="5">
    <location>
        <begin position="201"/>
        <end position="220"/>
    </location>
</feature>
<evidence type="ECO:0000256" key="1">
    <source>
        <dbReference type="ARBA" id="ARBA00004141"/>
    </source>
</evidence>
<feature type="transmembrane region" description="Helical" evidence="5">
    <location>
        <begin position="35"/>
        <end position="61"/>
    </location>
</feature>
<protein>
    <recommendedName>
        <fullName evidence="5">Probable membrane transporter protein</fullName>
    </recommendedName>
</protein>
<feature type="transmembrane region" description="Helical" evidence="5">
    <location>
        <begin position="82"/>
        <end position="102"/>
    </location>
</feature>
<proteinExistence type="inferred from homology"/>
<name>A0A1F4UIZ8_UNCKA</name>
<dbReference type="AlphaFoldDB" id="A0A1F4UIZ8"/>
<organism evidence="6 7">
    <name type="scientific">candidate division WWE3 bacterium RBG_19FT_COMBO_53_11</name>
    <dbReference type="NCBI Taxonomy" id="1802613"/>
    <lineage>
        <taxon>Bacteria</taxon>
        <taxon>Katanobacteria</taxon>
    </lineage>
</organism>
<dbReference type="InterPro" id="IPR051598">
    <property type="entry name" value="TSUP/Inactive_protease-like"/>
</dbReference>
<evidence type="ECO:0000256" key="2">
    <source>
        <dbReference type="ARBA" id="ARBA00022692"/>
    </source>
</evidence>
<evidence type="ECO:0000256" key="4">
    <source>
        <dbReference type="ARBA" id="ARBA00023136"/>
    </source>
</evidence>
<comment type="similarity">
    <text evidence="5">Belongs to the 4-toluene sulfonate uptake permease (TSUP) (TC 2.A.102) family.</text>
</comment>
<sequence length="252" mass="26579">MLNLGGLLPIAGLAFFAELLDSSLGMGYGTILSPVLLILGFNPLISIPSILISQAMGGFIAGVFHHQFKNSDFRPGTRDSKIFLAFSVLGVLATVIGALLAVSVSKEFIETYIGLLVLVIGILLILRVRFAFSRHKIFGLALLSGFNKAISGGGFGPLTTGGQVIVGHDHKNSVGITTLAEVPICSASFAVYFLTTGLPSWDLALALILGAATAAPFGALLTKKLDTEKMRVALAVLITVLGIWTLLRTWIL</sequence>
<gene>
    <name evidence="6" type="ORF">A2V54_02120</name>
</gene>
<dbReference type="InterPro" id="IPR002781">
    <property type="entry name" value="TM_pro_TauE-like"/>
</dbReference>
<feature type="transmembrane region" description="Helical" evidence="5">
    <location>
        <begin position="174"/>
        <end position="195"/>
    </location>
</feature>
<dbReference type="STRING" id="1802613.A2V54_02120"/>
<keyword evidence="2 5" id="KW-0812">Transmembrane</keyword>
<evidence type="ECO:0000313" key="6">
    <source>
        <dbReference type="EMBL" id="OGC44934.1"/>
    </source>
</evidence>
<evidence type="ECO:0000256" key="3">
    <source>
        <dbReference type="ARBA" id="ARBA00022989"/>
    </source>
</evidence>
<reference evidence="6 7" key="1">
    <citation type="journal article" date="2016" name="Nat. Commun.">
        <title>Thousands of microbial genomes shed light on interconnected biogeochemical processes in an aquifer system.</title>
        <authorList>
            <person name="Anantharaman K."/>
            <person name="Brown C.T."/>
            <person name="Hug L.A."/>
            <person name="Sharon I."/>
            <person name="Castelle C.J."/>
            <person name="Probst A.J."/>
            <person name="Thomas B.C."/>
            <person name="Singh A."/>
            <person name="Wilkins M.J."/>
            <person name="Karaoz U."/>
            <person name="Brodie E.L."/>
            <person name="Williams K.H."/>
            <person name="Hubbard S.S."/>
            <person name="Banfield J.F."/>
        </authorList>
    </citation>
    <scope>NUCLEOTIDE SEQUENCE [LARGE SCALE GENOMIC DNA]</scope>
</reference>
<feature type="transmembrane region" description="Helical" evidence="5">
    <location>
        <begin position="108"/>
        <end position="126"/>
    </location>
</feature>
<comment type="subcellular location">
    <subcellularLocation>
        <location evidence="5">Cell membrane</location>
        <topology evidence="5">Multi-pass membrane protein</topology>
    </subcellularLocation>
    <subcellularLocation>
        <location evidence="1">Membrane</location>
        <topology evidence="1">Multi-pass membrane protein</topology>
    </subcellularLocation>
</comment>
<comment type="caution">
    <text evidence="6">The sequence shown here is derived from an EMBL/GenBank/DDBJ whole genome shotgun (WGS) entry which is preliminary data.</text>
</comment>